<proteinExistence type="predicted"/>
<evidence type="ECO:0000256" key="2">
    <source>
        <dbReference type="SAM" id="Phobius"/>
    </source>
</evidence>
<keyword evidence="2" id="KW-0472">Membrane</keyword>
<dbReference type="InterPro" id="IPR006068">
    <property type="entry name" value="ATPase_P-typ_cation-transptr_C"/>
</dbReference>
<protein>
    <recommendedName>
        <fullName evidence="3">Cation-transporting P-type ATPase C-terminal domain-containing protein</fullName>
    </recommendedName>
</protein>
<dbReference type="GO" id="GO:0006883">
    <property type="term" value="P:intracellular sodium ion homeostasis"/>
    <property type="evidence" value="ECO:0007669"/>
    <property type="project" value="TreeGrafter"/>
</dbReference>
<dbReference type="PANTHER" id="PTHR43294:SF1">
    <property type="entry name" value="POTASSIUM-TRANSPORTING ATPASE ALPHA CHAIN 2"/>
    <property type="match status" value="1"/>
</dbReference>
<keyword evidence="5" id="KW-1185">Reference proteome</keyword>
<accession>A0A6A1QEC5</accession>
<dbReference type="GO" id="GO:1990573">
    <property type="term" value="P:potassium ion import across plasma membrane"/>
    <property type="evidence" value="ECO:0007669"/>
    <property type="project" value="TreeGrafter"/>
</dbReference>
<feature type="transmembrane region" description="Helical" evidence="2">
    <location>
        <begin position="60"/>
        <end position="77"/>
    </location>
</feature>
<dbReference type="GO" id="GO:0036376">
    <property type="term" value="P:sodium ion export across plasma membrane"/>
    <property type="evidence" value="ECO:0007669"/>
    <property type="project" value="TreeGrafter"/>
</dbReference>
<evidence type="ECO:0000259" key="3">
    <source>
        <dbReference type="Pfam" id="PF00689"/>
    </source>
</evidence>
<dbReference type="InterPro" id="IPR050510">
    <property type="entry name" value="Cation_transp_ATPase_P-type"/>
</dbReference>
<reference evidence="4 5" key="1">
    <citation type="journal article" date="2019" name="PLoS ONE">
        <title>Genomic analyses reveal an absence of contemporary introgressive admixture between fin whales and blue whales, despite known hybrids.</title>
        <authorList>
            <person name="Westbury M.V."/>
            <person name="Petersen B."/>
            <person name="Lorenzen E.D."/>
        </authorList>
    </citation>
    <scope>NUCLEOTIDE SEQUENCE [LARGE SCALE GENOMIC DNA]</scope>
    <source>
        <strain evidence="4">FinWhale-01</strain>
    </source>
</reference>
<feature type="domain" description="Cation-transporting P-type ATPase C-terminal" evidence="3">
    <location>
        <begin position="23"/>
        <end position="97"/>
    </location>
</feature>
<dbReference type="InterPro" id="IPR023298">
    <property type="entry name" value="ATPase_P-typ_TM_dom_sf"/>
</dbReference>
<dbReference type="GO" id="GO:0030007">
    <property type="term" value="P:intracellular potassium ion homeostasis"/>
    <property type="evidence" value="ECO:0007669"/>
    <property type="project" value="TreeGrafter"/>
</dbReference>
<name>A0A6A1QEC5_BALPH</name>
<dbReference type="EMBL" id="SGJD01000175">
    <property type="protein sequence ID" value="KAB0406488.1"/>
    <property type="molecule type" value="Genomic_DNA"/>
</dbReference>
<dbReference type="Gene3D" id="1.20.1110.10">
    <property type="entry name" value="Calcium-transporting ATPase, transmembrane domain"/>
    <property type="match status" value="1"/>
</dbReference>
<dbReference type="PANTHER" id="PTHR43294">
    <property type="entry name" value="SODIUM/POTASSIUM-TRANSPORTING ATPASE SUBUNIT ALPHA"/>
    <property type="match status" value="1"/>
</dbReference>
<gene>
    <name evidence="4" type="ORF">E2I00_007035</name>
</gene>
<dbReference type="GO" id="GO:0005886">
    <property type="term" value="C:plasma membrane"/>
    <property type="evidence" value="ECO:0007669"/>
    <property type="project" value="TreeGrafter"/>
</dbReference>
<dbReference type="Proteomes" id="UP000437017">
    <property type="component" value="Unassembled WGS sequence"/>
</dbReference>
<dbReference type="AlphaFoldDB" id="A0A6A1QEC5"/>
<evidence type="ECO:0000313" key="5">
    <source>
        <dbReference type="Proteomes" id="UP000437017"/>
    </source>
</evidence>
<dbReference type="GO" id="GO:1902600">
    <property type="term" value="P:proton transmembrane transport"/>
    <property type="evidence" value="ECO:0007669"/>
    <property type="project" value="TreeGrafter"/>
</dbReference>
<keyword evidence="2" id="KW-1133">Transmembrane helix</keyword>
<keyword evidence="2" id="KW-0812">Transmembrane</keyword>
<dbReference type="GO" id="GO:0046872">
    <property type="term" value="F:metal ion binding"/>
    <property type="evidence" value="ECO:0007669"/>
    <property type="project" value="UniProtKB-KW"/>
</dbReference>
<evidence type="ECO:0000313" key="4">
    <source>
        <dbReference type="EMBL" id="KAB0406488.1"/>
    </source>
</evidence>
<dbReference type="OrthoDB" id="3352408at2759"/>
<dbReference type="Pfam" id="PF00689">
    <property type="entry name" value="Cation_ATPase_C"/>
    <property type="match status" value="1"/>
</dbReference>
<evidence type="ECO:0000256" key="1">
    <source>
        <dbReference type="ARBA" id="ARBA00022723"/>
    </source>
</evidence>
<organism evidence="4 5">
    <name type="scientific">Balaenoptera physalus</name>
    <name type="common">Fin whale</name>
    <name type="synonym">Balaena physalus</name>
    <dbReference type="NCBI Taxonomy" id="9770"/>
    <lineage>
        <taxon>Eukaryota</taxon>
        <taxon>Metazoa</taxon>
        <taxon>Chordata</taxon>
        <taxon>Craniata</taxon>
        <taxon>Vertebrata</taxon>
        <taxon>Euteleostomi</taxon>
        <taxon>Mammalia</taxon>
        <taxon>Eutheria</taxon>
        <taxon>Laurasiatheria</taxon>
        <taxon>Artiodactyla</taxon>
        <taxon>Whippomorpha</taxon>
        <taxon>Cetacea</taxon>
        <taxon>Mysticeti</taxon>
        <taxon>Balaenopteridae</taxon>
        <taxon>Balaenoptera</taxon>
    </lineage>
</organism>
<comment type="caution">
    <text evidence="4">The sequence shown here is derived from an EMBL/GenBank/DDBJ whole genome shotgun (WGS) entry which is preliminary data.</text>
</comment>
<keyword evidence="1" id="KW-0479">Metal-binding</keyword>
<dbReference type="GO" id="GO:0005391">
    <property type="term" value="F:P-type sodium:potassium-exchanging transporter activity"/>
    <property type="evidence" value="ECO:0007669"/>
    <property type="project" value="TreeGrafter"/>
</dbReference>
<dbReference type="SUPFAM" id="SSF81665">
    <property type="entry name" value="Calcium ATPase, transmembrane domain M"/>
    <property type="match status" value="1"/>
</dbReference>
<sequence>MNDGGDCYGQEWTRYQRKYLECTGYTTALTGIMNYQIAYLIMKKTWSNFIFQQGLSRNKAIWVGIASQLIIAVILSYDTGSVTALDFTRLLAQDWFVDMSHPYLLLWVYNDV</sequence>